<evidence type="ECO:0000259" key="12">
    <source>
        <dbReference type="PROSITE" id="PS51843"/>
    </source>
</evidence>
<name>A0A8T0A4M9_9BILA</name>
<dbReference type="GO" id="GO:0003700">
    <property type="term" value="F:DNA-binding transcription factor activity"/>
    <property type="evidence" value="ECO:0007669"/>
    <property type="project" value="InterPro"/>
</dbReference>
<dbReference type="PROSITE" id="PS51843">
    <property type="entry name" value="NR_LBD"/>
    <property type="match status" value="1"/>
</dbReference>
<dbReference type="CDD" id="cd06960">
    <property type="entry name" value="NR_DBD_HNF4A"/>
    <property type="match status" value="1"/>
</dbReference>
<evidence type="ECO:0000313" key="14">
    <source>
        <dbReference type="Proteomes" id="UP000605970"/>
    </source>
</evidence>
<keyword evidence="14" id="KW-1185">Reference proteome</keyword>
<comment type="subcellular location">
    <subcellularLocation>
        <location evidence="1">Nucleus</location>
    </subcellularLocation>
</comment>
<keyword evidence="5" id="KW-0862">Zinc</keyword>
<sequence length="485" mass="56529">MSFASTSSFKNIFDNNSNSYDFNNFNFIDFENNYISLEDLEQQISKESLLYSPINSNNVYKEKQNNSESKLDNNLITNDQNKKERPKDCVVCNLPTNCCYFDVPSCLGCRSFFRRSILGKRLYTCKYNENCQIDKGERCRACRFDKCLLGGMDFRNIQKFPDGFEIDKINSILTERKRQLISKKVLAPQNKENSIIMGEEFLSERLKPELEILKILAYSDDCLLYIRHSETDISTIFPYSSIFDILQPNGVGNFSIFSKANTFSKSRLIPRNYDYFYEQMQYGNNFMAPIWFFIDSFLFIEMTKTWPIVQQLSLGDKFQLYSHNGIVAIVFSQLFYSTYIQGSEIFIFPCGFSPLFVKNNQNSVNLFYKHILKIKEANLTKEEFLILRAAIFFHTASTELSSKGCKTLQIELDKLSKALMFYEQRKWGDTGGAERYAYLMLLITRAFQIGNVHKNFLAKVTEKKLSVHKINHPKFIGSLLFDEIY</sequence>
<accession>A0A8T0A4M9</accession>
<keyword evidence="9" id="KW-0675">Receptor</keyword>
<feature type="domain" description="Nuclear receptor" evidence="11">
    <location>
        <begin position="86"/>
        <end position="159"/>
    </location>
</feature>
<proteinExistence type="inferred from homology"/>
<evidence type="ECO:0000256" key="9">
    <source>
        <dbReference type="ARBA" id="ARBA00023170"/>
    </source>
</evidence>
<dbReference type="Gene3D" id="1.10.565.10">
    <property type="entry name" value="Retinoid X Receptor"/>
    <property type="match status" value="1"/>
</dbReference>
<evidence type="ECO:0008006" key="15">
    <source>
        <dbReference type="Google" id="ProtNLM"/>
    </source>
</evidence>
<dbReference type="EMBL" id="JABEBT010000001">
    <property type="protein sequence ID" value="KAF7640512.1"/>
    <property type="molecule type" value="Genomic_DNA"/>
</dbReference>
<keyword evidence="7" id="KW-0238">DNA-binding</keyword>
<reference evidence="13" key="1">
    <citation type="journal article" date="2020" name="Ecol. Evol.">
        <title>Genome structure and content of the rice root-knot nematode (Meloidogyne graminicola).</title>
        <authorList>
            <person name="Phan N.T."/>
            <person name="Danchin E.G.J."/>
            <person name="Klopp C."/>
            <person name="Perfus-Barbeoch L."/>
            <person name="Kozlowski D.K."/>
            <person name="Koutsovoulos G.D."/>
            <person name="Lopez-Roques C."/>
            <person name="Bouchez O."/>
            <person name="Zahm M."/>
            <person name="Besnard G."/>
            <person name="Bellafiore S."/>
        </authorList>
    </citation>
    <scope>NUCLEOTIDE SEQUENCE</scope>
    <source>
        <strain evidence="13">VN-18</strain>
    </source>
</reference>
<evidence type="ECO:0000256" key="10">
    <source>
        <dbReference type="ARBA" id="ARBA00023242"/>
    </source>
</evidence>
<comment type="caution">
    <text evidence="13">The sequence shown here is derived from an EMBL/GenBank/DDBJ whole genome shotgun (WGS) entry which is preliminary data.</text>
</comment>
<dbReference type="Pfam" id="PF00104">
    <property type="entry name" value="Hormone_recep"/>
    <property type="match status" value="1"/>
</dbReference>
<dbReference type="SMART" id="SM00430">
    <property type="entry name" value="HOLI"/>
    <property type="match status" value="1"/>
</dbReference>
<keyword evidence="4" id="KW-0863">Zinc-finger</keyword>
<dbReference type="SMART" id="SM00399">
    <property type="entry name" value="ZnF_C4"/>
    <property type="match status" value="1"/>
</dbReference>
<dbReference type="InterPro" id="IPR000536">
    <property type="entry name" value="Nucl_hrmn_rcpt_lig-bd"/>
</dbReference>
<keyword evidence="10" id="KW-0539">Nucleus</keyword>
<dbReference type="SUPFAM" id="SSF48508">
    <property type="entry name" value="Nuclear receptor ligand-binding domain"/>
    <property type="match status" value="1"/>
</dbReference>
<dbReference type="InterPro" id="IPR049636">
    <property type="entry name" value="HNF4-like_DBD"/>
</dbReference>
<evidence type="ECO:0000256" key="4">
    <source>
        <dbReference type="ARBA" id="ARBA00022771"/>
    </source>
</evidence>
<dbReference type="InterPro" id="IPR050274">
    <property type="entry name" value="Nuclear_hormone_rcpt_NR2"/>
</dbReference>
<dbReference type="Gene3D" id="3.30.50.10">
    <property type="entry name" value="Erythroid Transcription Factor GATA-1, subunit A"/>
    <property type="match status" value="1"/>
</dbReference>
<evidence type="ECO:0000256" key="6">
    <source>
        <dbReference type="ARBA" id="ARBA00023015"/>
    </source>
</evidence>
<evidence type="ECO:0000313" key="13">
    <source>
        <dbReference type="EMBL" id="KAF7640512.1"/>
    </source>
</evidence>
<dbReference type="InterPro" id="IPR035500">
    <property type="entry name" value="NHR-like_dom_sf"/>
</dbReference>
<evidence type="ECO:0000256" key="7">
    <source>
        <dbReference type="ARBA" id="ARBA00023125"/>
    </source>
</evidence>
<evidence type="ECO:0000256" key="2">
    <source>
        <dbReference type="ARBA" id="ARBA00005993"/>
    </source>
</evidence>
<evidence type="ECO:0000256" key="3">
    <source>
        <dbReference type="ARBA" id="ARBA00022723"/>
    </source>
</evidence>
<organism evidence="13 14">
    <name type="scientific">Meloidogyne graminicola</name>
    <dbReference type="NCBI Taxonomy" id="189291"/>
    <lineage>
        <taxon>Eukaryota</taxon>
        <taxon>Metazoa</taxon>
        <taxon>Ecdysozoa</taxon>
        <taxon>Nematoda</taxon>
        <taxon>Chromadorea</taxon>
        <taxon>Rhabditida</taxon>
        <taxon>Tylenchina</taxon>
        <taxon>Tylenchomorpha</taxon>
        <taxon>Tylenchoidea</taxon>
        <taxon>Meloidogynidae</taxon>
        <taxon>Meloidogyninae</taxon>
        <taxon>Meloidogyne</taxon>
    </lineage>
</organism>
<dbReference type="AlphaFoldDB" id="A0A8T0A4M9"/>
<evidence type="ECO:0000256" key="5">
    <source>
        <dbReference type="ARBA" id="ARBA00022833"/>
    </source>
</evidence>
<dbReference type="Proteomes" id="UP000605970">
    <property type="component" value="Unassembled WGS sequence"/>
</dbReference>
<protein>
    <recommendedName>
        <fullName evidence="15">Nuclear receptor domain-containing protein</fullName>
    </recommendedName>
</protein>
<dbReference type="Pfam" id="PF00105">
    <property type="entry name" value="zf-C4"/>
    <property type="match status" value="1"/>
</dbReference>
<dbReference type="GO" id="GO:0000978">
    <property type="term" value="F:RNA polymerase II cis-regulatory region sequence-specific DNA binding"/>
    <property type="evidence" value="ECO:0007669"/>
    <property type="project" value="InterPro"/>
</dbReference>
<evidence type="ECO:0000256" key="8">
    <source>
        <dbReference type="ARBA" id="ARBA00023163"/>
    </source>
</evidence>
<keyword evidence="8" id="KW-0804">Transcription</keyword>
<dbReference type="PANTHER" id="PTHR24083">
    <property type="entry name" value="NUCLEAR HORMONE RECEPTOR"/>
    <property type="match status" value="1"/>
</dbReference>
<evidence type="ECO:0000256" key="1">
    <source>
        <dbReference type="ARBA" id="ARBA00004123"/>
    </source>
</evidence>
<dbReference type="PROSITE" id="PS51030">
    <property type="entry name" value="NUCLEAR_REC_DBD_2"/>
    <property type="match status" value="1"/>
</dbReference>
<comment type="similarity">
    <text evidence="2">Belongs to the nuclear hormone receptor family.</text>
</comment>
<evidence type="ECO:0000259" key="11">
    <source>
        <dbReference type="PROSITE" id="PS51030"/>
    </source>
</evidence>
<dbReference type="OrthoDB" id="9984314at2759"/>
<dbReference type="SUPFAM" id="SSF57716">
    <property type="entry name" value="Glucocorticoid receptor-like (DNA-binding domain)"/>
    <property type="match status" value="1"/>
</dbReference>
<dbReference type="InterPro" id="IPR013088">
    <property type="entry name" value="Znf_NHR/GATA"/>
</dbReference>
<dbReference type="GO" id="GO:0008270">
    <property type="term" value="F:zinc ion binding"/>
    <property type="evidence" value="ECO:0007669"/>
    <property type="project" value="UniProtKB-KW"/>
</dbReference>
<keyword evidence="3" id="KW-0479">Metal-binding</keyword>
<feature type="domain" description="NR LBD" evidence="12">
    <location>
        <begin position="260"/>
        <end position="485"/>
    </location>
</feature>
<dbReference type="PRINTS" id="PR00047">
    <property type="entry name" value="STROIDFINGER"/>
</dbReference>
<dbReference type="GO" id="GO:0005634">
    <property type="term" value="C:nucleus"/>
    <property type="evidence" value="ECO:0007669"/>
    <property type="project" value="UniProtKB-SubCell"/>
</dbReference>
<keyword evidence="6" id="KW-0805">Transcription regulation</keyword>
<gene>
    <name evidence="13" type="ORF">Mgra_00000335</name>
</gene>
<dbReference type="InterPro" id="IPR001628">
    <property type="entry name" value="Znf_hrmn_rcpt"/>
</dbReference>